<accession>A0ABS0DZ80</accession>
<protein>
    <recommendedName>
        <fullName evidence="3">DUF2570 domain-containing protein</fullName>
    </recommendedName>
</protein>
<comment type="caution">
    <text evidence="1">The sequence shown here is derived from an EMBL/GenBank/DDBJ whole genome shotgun (WGS) entry which is preliminary data.</text>
</comment>
<reference evidence="1 2" key="1">
    <citation type="submission" date="2020-11" db="EMBL/GenBank/DDBJ databases">
        <title>Taxonomic investigation of Rahnella strains.</title>
        <authorList>
            <person name="Lee S.D."/>
        </authorList>
    </citation>
    <scope>NUCLEOTIDE SEQUENCE [LARGE SCALE GENOMIC DNA]</scope>
    <source>
        <strain evidence="1 2">SAP-17</strain>
    </source>
</reference>
<dbReference type="Proteomes" id="UP000636811">
    <property type="component" value="Unassembled WGS sequence"/>
</dbReference>
<keyword evidence="2" id="KW-1185">Reference proteome</keyword>
<proteinExistence type="predicted"/>
<dbReference type="RefSeq" id="WP_195812702.1">
    <property type="nucleotide sequence ID" value="NZ_JADOBI010000001.1"/>
</dbReference>
<evidence type="ECO:0000313" key="2">
    <source>
        <dbReference type="Proteomes" id="UP000636811"/>
    </source>
</evidence>
<dbReference type="EMBL" id="JADOBI010000001">
    <property type="protein sequence ID" value="MBF7978106.1"/>
    <property type="molecule type" value="Genomic_DNA"/>
</dbReference>
<evidence type="ECO:0000313" key="1">
    <source>
        <dbReference type="EMBL" id="MBF7978106.1"/>
    </source>
</evidence>
<evidence type="ECO:0008006" key="3">
    <source>
        <dbReference type="Google" id="ProtNLM"/>
    </source>
</evidence>
<organism evidence="1 2">
    <name type="scientific">Rahnella laticis</name>
    <dbReference type="NCBI Taxonomy" id="2787622"/>
    <lineage>
        <taxon>Bacteria</taxon>
        <taxon>Pseudomonadati</taxon>
        <taxon>Pseudomonadota</taxon>
        <taxon>Gammaproteobacteria</taxon>
        <taxon>Enterobacterales</taxon>
        <taxon>Yersiniaceae</taxon>
        <taxon>Rahnella</taxon>
    </lineage>
</organism>
<name>A0ABS0DZ80_9GAMM</name>
<gene>
    <name evidence="1" type="ORF">IV433_01630</name>
</gene>
<sequence>MINKIAVALSALILAVIAILMWAAFHFYGTSVEADGKVTQLQSDNDLQTLTISTQSLNFQRSNEIAAAADKYAVKITGDSQEREIEYRTILKAEPTCALPIPADIANGLYDYANRLRSSAMYADSSQPVKAAVSATTSQRITYCQAVLWIDPLLTLIDQGNNQLAAIKKIEETRASH</sequence>